<dbReference type="Proteomes" id="UP000000768">
    <property type="component" value="Chromosome 9"/>
</dbReference>
<reference evidence="2 3" key="1">
    <citation type="journal article" date="2009" name="Nature">
        <title>The Sorghum bicolor genome and the diversification of grasses.</title>
        <authorList>
            <person name="Paterson A.H."/>
            <person name="Bowers J.E."/>
            <person name="Bruggmann R."/>
            <person name="Dubchak I."/>
            <person name="Grimwood J."/>
            <person name="Gundlach H."/>
            <person name="Haberer G."/>
            <person name="Hellsten U."/>
            <person name="Mitros T."/>
            <person name="Poliakov A."/>
            <person name="Schmutz J."/>
            <person name="Spannagl M."/>
            <person name="Tang H."/>
            <person name="Wang X."/>
            <person name="Wicker T."/>
            <person name="Bharti A.K."/>
            <person name="Chapman J."/>
            <person name="Feltus F.A."/>
            <person name="Gowik U."/>
            <person name="Grigoriev I.V."/>
            <person name="Lyons E."/>
            <person name="Maher C.A."/>
            <person name="Martis M."/>
            <person name="Narechania A."/>
            <person name="Otillar R.P."/>
            <person name="Penning B.W."/>
            <person name="Salamov A.A."/>
            <person name="Wang Y."/>
            <person name="Zhang L."/>
            <person name="Carpita N.C."/>
            <person name="Freeling M."/>
            <person name="Gingle A.R."/>
            <person name="Hash C.T."/>
            <person name="Keller B."/>
            <person name="Klein P."/>
            <person name="Kresovich S."/>
            <person name="McCann M.C."/>
            <person name="Ming R."/>
            <person name="Peterson D.G."/>
            <person name="Mehboob-ur-Rahman"/>
            <person name="Ware D."/>
            <person name="Westhoff P."/>
            <person name="Mayer K.F."/>
            <person name="Messing J."/>
            <person name="Rokhsar D.S."/>
        </authorList>
    </citation>
    <scope>NUCLEOTIDE SEQUENCE [LARGE SCALE GENOMIC DNA]</scope>
    <source>
        <strain evidence="3">cv. BTx623</strain>
    </source>
</reference>
<evidence type="ECO:0008006" key="4">
    <source>
        <dbReference type="Google" id="ProtNLM"/>
    </source>
</evidence>
<keyword evidence="3" id="KW-1185">Reference proteome</keyword>
<evidence type="ECO:0000313" key="2">
    <source>
        <dbReference type="EMBL" id="OQU77517.1"/>
    </source>
</evidence>
<dbReference type="PANTHER" id="PTHR33994:SF19">
    <property type="entry name" value="LATE EMBRYOGENESIS ABUNDANT PROTEIN LEA-2 SUBGROUP DOMAIN-CONTAINING PROTEIN"/>
    <property type="match status" value="1"/>
</dbReference>
<accession>A0A1Z5R149</accession>
<dbReference type="AlphaFoldDB" id="A0A1Z5R149"/>
<gene>
    <name evidence="2" type="ORF">SORBI_3009G061100</name>
</gene>
<protein>
    <recommendedName>
        <fullName evidence="4">Late embryogenesis abundant protein LEA-2 subgroup domain-containing protein</fullName>
    </recommendedName>
</protein>
<organism evidence="2 3">
    <name type="scientific">Sorghum bicolor</name>
    <name type="common">Sorghum</name>
    <name type="synonym">Sorghum vulgare</name>
    <dbReference type="NCBI Taxonomy" id="4558"/>
    <lineage>
        <taxon>Eukaryota</taxon>
        <taxon>Viridiplantae</taxon>
        <taxon>Streptophyta</taxon>
        <taxon>Embryophyta</taxon>
        <taxon>Tracheophyta</taxon>
        <taxon>Spermatophyta</taxon>
        <taxon>Magnoliopsida</taxon>
        <taxon>Liliopsida</taxon>
        <taxon>Poales</taxon>
        <taxon>Poaceae</taxon>
        <taxon>PACMAD clade</taxon>
        <taxon>Panicoideae</taxon>
        <taxon>Andropogonodae</taxon>
        <taxon>Andropogoneae</taxon>
        <taxon>Sorghinae</taxon>
        <taxon>Sorghum</taxon>
    </lineage>
</organism>
<dbReference type="InParanoid" id="A0A1Z5R149"/>
<dbReference type="EMBL" id="CM000768">
    <property type="protein sequence ID" value="OQU77517.1"/>
    <property type="molecule type" value="Genomic_DNA"/>
</dbReference>
<evidence type="ECO:0000313" key="3">
    <source>
        <dbReference type="Proteomes" id="UP000000768"/>
    </source>
</evidence>
<sequence length="196" mass="20435">MAAAQEQENPGCDSGTWLACMLCCVLLPAVIATIVTLIVLSCISKDPVYSVTVTGVAGLDAAAAASSSSLLSPVFNVTVRIDNGRGRLSDAACIERLSTVAVSYGDAVLAAAGGSVPRFCAKDGKVRERRATAWGRRVDLPPFLRDQLAGELAAGEAAFDVKVTTPAMDYFRGDTVFVCSQAKIGGGNFRTRTSIQ</sequence>
<name>A0A1Z5R149_SORBI</name>
<reference evidence="3" key="2">
    <citation type="journal article" date="2018" name="Plant J.">
        <title>The Sorghum bicolor reference genome: improved assembly, gene annotations, a transcriptome atlas, and signatures of genome organization.</title>
        <authorList>
            <person name="McCormick R.F."/>
            <person name="Truong S.K."/>
            <person name="Sreedasyam A."/>
            <person name="Jenkins J."/>
            <person name="Shu S."/>
            <person name="Sims D."/>
            <person name="Kennedy M."/>
            <person name="Amirebrahimi M."/>
            <person name="Weers B.D."/>
            <person name="McKinley B."/>
            <person name="Mattison A."/>
            <person name="Morishige D.T."/>
            <person name="Grimwood J."/>
            <person name="Schmutz J."/>
            <person name="Mullet J.E."/>
        </authorList>
    </citation>
    <scope>NUCLEOTIDE SEQUENCE [LARGE SCALE GENOMIC DNA]</scope>
    <source>
        <strain evidence="3">cv. BTx623</strain>
    </source>
</reference>
<dbReference type="PANTHER" id="PTHR33994">
    <property type="entry name" value="OS04G0515000 PROTEIN"/>
    <property type="match status" value="1"/>
</dbReference>
<keyword evidence="1" id="KW-0812">Transmembrane</keyword>
<proteinExistence type="predicted"/>
<dbReference type="Gramene" id="OQU77517">
    <property type="protein sequence ID" value="OQU77517"/>
    <property type="gene ID" value="SORBI_3009G061100"/>
</dbReference>
<keyword evidence="1" id="KW-1133">Transmembrane helix</keyword>
<feature type="transmembrane region" description="Helical" evidence="1">
    <location>
        <begin position="16"/>
        <end position="40"/>
    </location>
</feature>
<keyword evidence="1" id="KW-0472">Membrane</keyword>
<evidence type="ECO:0000256" key="1">
    <source>
        <dbReference type="SAM" id="Phobius"/>
    </source>
</evidence>
<dbReference type="OMA" id="CMIAMAI"/>